<dbReference type="Proteomes" id="UP001300383">
    <property type="component" value="Unassembled WGS sequence"/>
</dbReference>
<sequence>MSKILMISRTGFSDQEANGITMKVLLSAWQADEKAQFYCDVQPPDYSAACESFRTSDMDMLKAFIGRGGGKAFCKTEAQETATGQQSADAPGKTLATRSVPGWMKRRKYDFRLKWLREILWSVSPWGHTRLKKWISRVSPDAVIYMVGESIFLDKLVLHICKKRRLPLILYNGEAFRLIDLQKRKRLERRYYQRIKHLYAKLTQRACFIIYNSEMLKEGYEREYPMCPPGMVAYNSAEIECAEYSAAGKPQITYFGNLGVGRTDSLIRMAQILSEIDSTVHIDIYGKACPSDEDLIRQQGNLVYHGFISADELQAVIAESDILIHTESFKPDIAEKLQYAFSTKIAQCLHAGRCLLSYVPANSASAQYLLHEKCAVVVTNEAELQKAWELLLSNTQKRSEYANAAQEIGRKNHDAKTTSKCVRAAIEEAITKEVES</sequence>
<dbReference type="Gene3D" id="3.40.50.2000">
    <property type="entry name" value="Glycogen Phosphorylase B"/>
    <property type="match status" value="1"/>
</dbReference>
<keyword evidence="2" id="KW-0328">Glycosyltransferase</keyword>
<accession>A0AAP4BBP1</accession>
<evidence type="ECO:0000259" key="1">
    <source>
        <dbReference type="Pfam" id="PF13524"/>
    </source>
</evidence>
<proteinExistence type="predicted"/>
<organism evidence="2 3">
    <name type="scientific">Fusibacillus kribbianus</name>
    <dbReference type="NCBI Taxonomy" id="3044208"/>
    <lineage>
        <taxon>Bacteria</taxon>
        <taxon>Bacillati</taxon>
        <taxon>Bacillota</taxon>
        <taxon>Clostridia</taxon>
        <taxon>Lachnospirales</taxon>
        <taxon>Lachnospiraceae</taxon>
        <taxon>Fusibacillus</taxon>
    </lineage>
</organism>
<keyword evidence="3" id="KW-1185">Reference proteome</keyword>
<dbReference type="EMBL" id="JASGBQ010000013">
    <property type="protein sequence ID" value="MDI9242497.1"/>
    <property type="molecule type" value="Genomic_DNA"/>
</dbReference>
<gene>
    <name evidence="2" type="ORF">QJ036_08445</name>
</gene>
<dbReference type="Pfam" id="PF13524">
    <property type="entry name" value="Glyco_trans_1_2"/>
    <property type="match status" value="1"/>
</dbReference>
<reference evidence="2 3" key="1">
    <citation type="submission" date="2023-05" db="EMBL/GenBank/DDBJ databases">
        <title>[ruminococcus] sp. nov., isolated from a pig farm feces dump.</title>
        <authorList>
            <person name="Chang Y.-H."/>
        </authorList>
    </citation>
    <scope>NUCLEOTIDE SEQUENCE [LARGE SCALE GENOMIC DNA]</scope>
    <source>
        <strain evidence="2 3">YH-rum2234</strain>
    </source>
</reference>
<evidence type="ECO:0000313" key="3">
    <source>
        <dbReference type="Proteomes" id="UP001300383"/>
    </source>
</evidence>
<name>A0AAP4BBP1_9FIRM</name>
<comment type="caution">
    <text evidence="2">The sequence shown here is derived from an EMBL/GenBank/DDBJ whole genome shotgun (WGS) entry which is preliminary data.</text>
</comment>
<dbReference type="InterPro" id="IPR055259">
    <property type="entry name" value="YkvP/CgeB_Glyco_trans-like"/>
</dbReference>
<dbReference type="AlphaFoldDB" id="A0AAP4BBP1"/>
<dbReference type="EC" id="2.4.-.-" evidence="2"/>
<protein>
    <submittedName>
        <fullName evidence="2">Glycosyltransferase</fullName>
        <ecNumber evidence="2">2.4.-.-</ecNumber>
    </submittedName>
</protein>
<dbReference type="GO" id="GO:0016757">
    <property type="term" value="F:glycosyltransferase activity"/>
    <property type="evidence" value="ECO:0007669"/>
    <property type="project" value="UniProtKB-KW"/>
</dbReference>
<evidence type="ECO:0000313" key="2">
    <source>
        <dbReference type="EMBL" id="MDI9242497.1"/>
    </source>
</evidence>
<dbReference type="RefSeq" id="WP_283230945.1">
    <property type="nucleotide sequence ID" value="NZ_JASGBQ010000013.1"/>
</dbReference>
<dbReference type="SUPFAM" id="SSF53756">
    <property type="entry name" value="UDP-Glycosyltransferase/glycogen phosphorylase"/>
    <property type="match status" value="1"/>
</dbReference>
<keyword evidence="2" id="KW-0808">Transferase</keyword>
<feature type="domain" description="Spore protein YkvP/CgeB glycosyl transferase-like" evidence="1">
    <location>
        <begin position="271"/>
        <end position="416"/>
    </location>
</feature>